<sequence>MTTGMASVWQLLGQPVVQQLLHIHPNDAAATDFRAPEEWTWWEDPPDWQNLAEDPELKCFLGQIGELELPRDAIALDRLVGQSAHGMSPKKHHEVTRMSDYIGRLLPARFPALDPASVRIVDIGAGQGYVTRALHSHFRAYTLALDSDHAQTTGAQSRAANAVTHDITHRTLHITEHTLLRAIDDWIPSTLGDTDTNAAPVPVLFIALHACGSLTPDILRAFLRAHAAPPPLWTPLALVAVGCCYNLLHPHDFPLAPLPSPPPPLPPAAYHLAAQVPAHWPANPAAAALSLRKVVWRALLARLYADLHPAHPPTSTRPGTGSTPTMQRLGRLRDAAYLAWPAFLATAGTKVGVDFVAAAANSDTQGRHPLLERRLEVLHVLRCSLGPLIESLIILDRIAWFRTALEDAEPNNKGSPERIEVTPQHHMQIEAINLFDQATGSARNIALVVAPAPPSQK</sequence>
<keyword evidence="3" id="KW-1185">Reference proteome</keyword>
<evidence type="ECO:0000259" key="1">
    <source>
        <dbReference type="Pfam" id="PF13679"/>
    </source>
</evidence>
<accession>A0A9P6CJM3</accession>
<dbReference type="SUPFAM" id="SSF53335">
    <property type="entry name" value="S-adenosyl-L-methionine-dependent methyltransferases"/>
    <property type="match status" value="1"/>
</dbReference>
<keyword evidence="2" id="KW-0489">Methyltransferase</keyword>
<proteinExistence type="predicted"/>
<dbReference type="InterPro" id="IPR052220">
    <property type="entry name" value="METTL25"/>
</dbReference>
<dbReference type="OrthoDB" id="10258156at2759"/>
<evidence type="ECO:0000313" key="3">
    <source>
        <dbReference type="Proteomes" id="UP000807353"/>
    </source>
</evidence>
<dbReference type="InterPro" id="IPR025714">
    <property type="entry name" value="Methyltranfer_dom"/>
</dbReference>
<dbReference type="InterPro" id="IPR029063">
    <property type="entry name" value="SAM-dependent_MTases_sf"/>
</dbReference>
<name>A0A9P6CJM3_9AGAR</name>
<protein>
    <submittedName>
        <fullName evidence="2">Methyltransferase domain-containing protein</fullName>
    </submittedName>
</protein>
<evidence type="ECO:0000313" key="2">
    <source>
        <dbReference type="EMBL" id="KAF9462999.1"/>
    </source>
</evidence>
<dbReference type="GO" id="GO:0032259">
    <property type="term" value="P:methylation"/>
    <property type="evidence" value="ECO:0007669"/>
    <property type="project" value="UniProtKB-KW"/>
</dbReference>
<organism evidence="2 3">
    <name type="scientific">Collybia nuda</name>
    <dbReference type="NCBI Taxonomy" id="64659"/>
    <lineage>
        <taxon>Eukaryota</taxon>
        <taxon>Fungi</taxon>
        <taxon>Dikarya</taxon>
        <taxon>Basidiomycota</taxon>
        <taxon>Agaricomycotina</taxon>
        <taxon>Agaricomycetes</taxon>
        <taxon>Agaricomycetidae</taxon>
        <taxon>Agaricales</taxon>
        <taxon>Tricholomatineae</taxon>
        <taxon>Clitocybaceae</taxon>
        <taxon>Collybia</taxon>
    </lineage>
</organism>
<dbReference type="Pfam" id="PF13679">
    <property type="entry name" value="Methyltransf_32"/>
    <property type="match status" value="1"/>
</dbReference>
<keyword evidence="2" id="KW-0808">Transferase</keyword>
<dbReference type="AlphaFoldDB" id="A0A9P6CJM3"/>
<gene>
    <name evidence="2" type="ORF">BDZ94DRAFT_1298112</name>
</gene>
<comment type="caution">
    <text evidence="2">The sequence shown here is derived from an EMBL/GenBank/DDBJ whole genome shotgun (WGS) entry which is preliminary data.</text>
</comment>
<reference evidence="2" key="1">
    <citation type="submission" date="2020-11" db="EMBL/GenBank/DDBJ databases">
        <authorList>
            <consortium name="DOE Joint Genome Institute"/>
            <person name="Ahrendt S."/>
            <person name="Riley R."/>
            <person name="Andreopoulos W."/>
            <person name="Labutti K."/>
            <person name="Pangilinan J."/>
            <person name="Ruiz-Duenas F.J."/>
            <person name="Barrasa J.M."/>
            <person name="Sanchez-Garcia M."/>
            <person name="Camarero S."/>
            <person name="Miyauchi S."/>
            <person name="Serrano A."/>
            <person name="Linde D."/>
            <person name="Babiker R."/>
            <person name="Drula E."/>
            <person name="Ayuso-Fernandez I."/>
            <person name="Pacheco R."/>
            <person name="Padilla G."/>
            <person name="Ferreira P."/>
            <person name="Barriuso J."/>
            <person name="Kellner H."/>
            <person name="Castanera R."/>
            <person name="Alfaro M."/>
            <person name="Ramirez L."/>
            <person name="Pisabarro A.G."/>
            <person name="Kuo A."/>
            <person name="Tritt A."/>
            <person name="Lipzen A."/>
            <person name="He G."/>
            <person name="Yan M."/>
            <person name="Ng V."/>
            <person name="Cullen D."/>
            <person name="Martin F."/>
            <person name="Rosso M.-N."/>
            <person name="Henrissat B."/>
            <person name="Hibbett D."/>
            <person name="Martinez A.T."/>
            <person name="Grigoriev I.V."/>
        </authorList>
    </citation>
    <scope>NUCLEOTIDE SEQUENCE</scope>
    <source>
        <strain evidence="2">CBS 247.69</strain>
    </source>
</reference>
<dbReference type="PANTHER" id="PTHR12496:SF0">
    <property type="entry name" value="METHYLTRANSFERASE DOMAIN-CONTAINING PROTEIN"/>
    <property type="match status" value="1"/>
</dbReference>
<dbReference type="GO" id="GO:0008168">
    <property type="term" value="F:methyltransferase activity"/>
    <property type="evidence" value="ECO:0007669"/>
    <property type="project" value="UniProtKB-KW"/>
</dbReference>
<dbReference type="PANTHER" id="PTHR12496">
    <property type="entry name" value="CGI-41 METHYLTRANSFERASE"/>
    <property type="match status" value="1"/>
</dbReference>
<feature type="domain" description="Methyltransferase" evidence="1">
    <location>
        <begin position="90"/>
        <end position="249"/>
    </location>
</feature>
<dbReference type="Proteomes" id="UP000807353">
    <property type="component" value="Unassembled WGS sequence"/>
</dbReference>
<dbReference type="EMBL" id="MU150266">
    <property type="protein sequence ID" value="KAF9462999.1"/>
    <property type="molecule type" value="Genomic_DNA"/>
</dbReference>